<dbReference type="EMBL" id="AMCW01000074">
    <property type="protein sequence ID" value="EKK01986.1"/>
    <property type="molecule type" value="Genomic_DNA"/>
</dbReference>
<dbReference type="PROSITE" id="PS00893">
    <property type="entry name" value="NUDIX_BOX"/>
    <property type="match status" value="1"/>
</dbReference>
<organism evidence="7 8">
    <name type="scientific">Rhodopirellula baltica SH28</name>
    <dbReference type="NCBI Taxonomy" id="993517"/>
    <lineage>
        <taxon>Bacteria</taxon>
        <taxon>Pseudomonadati</taxon>
        <taxon>Planctomycetota</taxon>
        <taxon>Planctomycetia</taxon>
        <taxon>Pirellulales</taxon>
        <taxon>Pirellulaceae</taxon>
        <taxon>Rhodopirellula</taxon>
    </lineage>
</organism>
<keyword evidence="4 7" id="KW-0378">Hydrolase</keyword>
<dbReference type="SUPFAM" id="SSF55811">
    <property type="entry name" value="Nudix"/>
    <property type="match status" value="1"/>
</dbReference>
<evidence type="ECO:0000259" key="6">
    <source>
        <dbReference type="PROSITE" id="PS51462"/>
    </source>
</evidence>
<dbReference type="InterPro" id="IPR051325">
    <property type="entry name" value="Nudix_hydrolase_domain"/>
</dbReference>
<proteinExistence type="inferred from homology"/>
<dbReference type="PANTHER" id="PTHR21340">
    <property type="entry name" value="DIADENOSINE 5,5-P1,P4-TETRAPHOSPHATE PYROPHOSPHOHYDROLASE MUTT"/>
    <property type="match status" value="1"/>
</dbReference>
<dbReference type="GO" id="GO:0000166">
    <property type="term" value="F:nucleotide binding"/>
    <property type="evidence" value="ECO:0007669"/>
    <property type="project" value="UniProtKB-KW"/>
</dbReference>
<dbReference type="AlphaFoldDB" id="K5E857"/>
<dbReference type="PATRIC" id="fig|993517.3.peg.2893"/>
<evidence type="ECO:0000313" key="7">
    <source>
        <dbReference type="EMBL" id="EKK01986.1"/>
    </source>
</evidence>
<evidence type="ECO:0000256" key="2">
    <source>
        <dbReference type="ARBA" id="ARBA00018911"/>
    </source>
</evidence>
<feature type="domain" description="Nudix hydrolase" evidence="6">
    <location>
        <begin position="44"/>
        <end position="176"/>
    </location>
</feature>
<accession>K5E857</accession>
<dbReference type="InterPro" id="IPR015797">
    <property type="entry name" value="NUDIX_hydrolase-like_dom_sf"/>
</dbReference>
<protein>
    <recommendedName>
        <fullName evidence="2">Bis(5'-nucleosyl)-tetraphosphatase [asymmetrical]</fullName>
    </recommendedName>
    <alternativeName>
        <fullName evidence="5">Diadenosine 5',5'''-P1,P4-tetraphosphate asymmetrical hydrolase</fullName>
    </alternativeName>
</protein>
<dbReference type="Proteomes" id="UP000007993">
    <property type="component" value="Unassembled WGS sequence"/>
</dbReference>
<dbReference type="GO" id="GO:0004081">
    <property type="term" value="F:bis(5'-nucleosyl)-tetraphosphatase (asymmetrical) activity"/>
    <property type="evidence" value="ECO:0007669"/>
    <property type="project" value="TreeGrafter"/>
</dbReference>
<evidence type="ECO:0000256" key="4">
    <source>
        <dbReference type="ARBA" id="ARBA00022801"/>
    </source>
</evidence>
<dbReference type="CDD" id="cd03428">
    <property type="entry name" value="NUDIX_Ap4A_Nudt2"/>
    <property type="match status" value="1"/>
</dbReference>
<dbReference type="Gene3D" id="3.90.79.10">
    <property type="entry name" value="Nucleoside Triphosphate Pyrophosphohydrolase"/>
    <property type="match status" value="1"/>
</dbReference>
<reference evidence="7 8" key="1">
    <citation type="journal article" date="2013" name="Mar. Genomics">
        <title>Expression of sulfatases in Rhodopirellula baltica and the diversity of sulfatases in the genus Rhodopirellula.</title>
        <authorList>
            <person name="Wegner C.E."/>
            <person name="Richter-Heitmann T."/>
            <person name="Klindworth A."/>
            <person name="Klockow C."/>
            <person name="Richter M."/>
            <person name="Achstetter T."/>
            <person name="Glockner F.O."/>
            <person name="Harder J."/>
        </authorList>
    </citation>
    <scope>NUCLEOTIDE SEQUENCE [LARGE SCALE GENOMIC DNA]</scope>
    <source>
        <strain evidence="7 8">SH28</strain>
    </source>
</reference>
<evidence type="ECO:0000256" key="3">
    <source>
        <dbReference type="ARBA" id="ARBA00022741"/>
    </source>
</evidence>
<evidence type="ECO:0000256" key="1">
    <source>
        <dbReference type="ARBA" id="ARBA00005582"/>
    </source>
</evidence>
<dbReference type="InterPro" id="IPR000086">
    <property type="entry name" value="NUDIX_hydrolase_dom"/>
</dbReference>
<dbReference type="PANTHER" id="PTHR21340:SF0">
    <property type="entry name" value="BIS(5'-NUCLEOSYL)-TETRAPHOSPHATASE [ASYMMETRICAL]"/>
    <property type="match status" value="1"/>
</dbReference>
<dbReference type="GO" id="GO:0006167">
    <property type="term" value="P:AMP biosynthetic process"/>
    <property type="evidence" value="ECO:0007669"/>
    <property type="project" value="TreeGrafter"/>
</dbReference>
<dbReference type="InterPro" id="IPR003565">
    <property type="entry name" value="Tetra_PHTase"/>
</dbReference>
<evidence type="ECO:0000256" key="5">
    <source>
        <dbReference type="ARBA" id="ARBA00032644"/>
    </source>
</evidence>
<name>K5E857_RHOBT</name>
<comment type="similarity">
    <text evidence="1">Belongs to the Nudix hydrolase family.</text>
</comment>
<dbReference type="InterPro" id="IPR020084">
    <property type="entry name" value="NUDIX_hydrolase_CS"/>
</dbReference>
<dbReference type="GO" id="GO:0006754">
    <property type="term" value="P:ATP biosynthetic process"/>
    <property type="evidence" value="ECO:0007669"/>
    <property type="project" value="TreeGrafter"/>
</dbReference>
<evidence type="ECO:0000313" key="8">
    <source>
        <dbReference type="Proteomes" id="UP000007993"/>
    </source>
</evidence>
<comment type="caution">
    <text evidence="7">The sequence shown here is derived from an EMBL/GenBank/DDBJ whole genome shotgun (WGS) entry which is preliminary data.</text>
</comment>
<dbReference type="Pfam" id="PF00293">
    <property type="entry name" value="NUDIX"/>
    <property type="match status" value="1"/>
</dbReference>
<sequence>MVVDRTGFGDWMSQGLDAVGFSPRPEPVLHWSKMASGKKEPAPPTVCAAGVLLLTRESSPRFLLMRHPDRWDLPKGHCDEGEDFLTAAKRELVEETGIDAKVCEFDPDFQFDLHYPVTYRKQPDKTFQKHVRYFLAFLPQVVKIELTEHEMSRWWPWSPPHLIQSQTIDPLLAAVADHLSAKQSG</sequence>
<gene>
    <name evidence="7" type="ORF">RBSH_02684</name>
</gene>
<dbReference type="PROSITE" id="PS51462">
    <property type="entry name" value="NUDIX"/>
    <property type="match status" value="1"/>
</dbReference>
<keyword evidence="3" id="KW-0547">Nucleotide-binding</keyword>